<feature type="region of interest" description="Disordered" evidence="1">
    <location>
        <begin position="1"/>
        <end position="22"/>
    </location>
</feature>
<comment type="caution">
    <text evidence="2">The sequence shown here is derived from an EMBL/GenBank/DDBJ whole genome shotgun (WGS) entry which is preliminary data.</text>
</comment>
<evidence type="ECO:0000313" key="3">
    <source>
        <dbReference type="Proteomes" id="UP000285405"/>
    </source>
</evidence>
<evidence type="ECO:0000313" key="2">
    <source>
        <dbReference type="EMBL" id="RKF71282.1"/>
    </source>
</evidence>
<dbReference type="EMBL" id="MCBR01010358">
    <property type="protein sequence ID" value="RKF71282.1"/>
    <property type="molecule type" value="Genomic_DNA"/>
</dbReference>
<sequence length="72" mass="8003">MPESLPKSPAPAVPSISDEQWPRQSLEQNGFMVSLDTIDRQDSCDESDNTDSVASVHSEYSDELQSQEVECE</sequence>
<feature type="compositionally biased region" description="Polar residues" evidence="1">
    <location>
        <begin position="63"/>
        <end position="72"/>
    </location>
</feature>
<name>A0A420I9N8_9PEZI</name>
<dbReference type="Proteomes" id="UP000285405">
    <property type="component" value="Unassembled WGS sequence"/>
</dbReference>
<organism evidence="2 3">
    <name type="scientific">Golovinomyces cichoracearum</name>
    <dbReference type="NCBI Taxonomy" id="62708"/>
    <lineage>
        <taxon>Eukaryota</taxon>
        <taxon>Fungi</taxon>
        <taxon>Dikarya</taxon>
        <taxon>Ascomycota</taxon>
        <taxon>Pezizomycotina</taxon>
        <taxon>Leotiomycetes</taxon>
        <taxon>Erysiphales</taxon>
        <taxon>Erysiphaceae</taxon>
        <taxon>Golovinomyces</taxon>
    </lineage>
</organism>
<proteinExistence type="predicted"/>
<gene>
    <name evidence="2" type="ORF">GcC1_103027</name>
</gene>
<reference evidence="2 3" key="1">
    <citation type="journal article" date="2018" name="BMC Genomics">
        <title>Comparative genome analyses reveal sequence features reflecting distinct modes of host-adaptation between dicot and monocot powdery mildew.</title>
        <authorList>
            <person name="Wu Y."/>
            <person name="Ma X."/>
            <person name="Pan Z."/>
            <person name="Kale S.D."/>
            <person name="Song Y."/>
            <person name="King H."/>
            <person name="Zhang Q."/>
            <person name="Presley C."/>
            <person name="Deng X."/>
            <person name="Wei C.I."/>
            <person name="Xiao S."/>
        </authorList>
    </citation>
    <scope>NUCLEOTIDE SEQUENCE [LARGE SCALE GENOMIC DNA]</scope>
    <source>
        <strain evidence="2">UCSC1</strain>
    </source>
</reference>
<dbReference type="AlphaFoldDB" id="A0A420I9N8"/>
<accession>A0A420I9N8</accession>
<feature type="region of interest" description="Disordered" evidence="1">
    <location>
        <begin position="41"/>
        <end position="72"/>
    </location>
</feature>
<evidence type="ECO:0000256" key="1">
    <source>
        <dbReference type="SAM" id="MobiDB-lite"/>
    </source>
</evidence>
<protein>
    <submittedName>
        <fullName evidence="2">Uncharacterized protein</fullName>
    </submittedName>
</protein>